<gene>
    <name evidence="1" type="ORF">GTC17254_03970</name>
</gene>
<evidence type="ECO:0000313" key="1">
    <source>
        <dbReference type="EMBL" id="BFO72800.1"/>
    </source>
</evidence>
<dbReference type="EMBL" id="AP035786">
    <property type="protein sequence ID" value="BFO72800.1"/>
    <property type="molecule type" value="Genomic_DNA"/>
</dbReference>
<name>A0AB33IXR7_9BACT</name>
<proteinExistence type="predicted"/>
<accession>A0AB33IXR7</accession>
<reference evidence="1" key="1">
    <citation type="submission" date="2024-07" db="EMBL/GenBank/DDBJ databases">
        <title>Complete genome sequence of Prevotella sp. YM-2024 GTC17254.</title>
        <authorList>
            <person name="Hayashi M."/>
            <person name="Muto Y."/>
            <person name="Tanaka K."/>
            <person name="Niwa H."/>
        </authorList>
    </citation>
    <scope>NUCLEOTIDE SEQUENCE</scope>
    <source>
        <strain evidence="1">GTC17254</strain>
    </source>
</reference>
<dbReference type="AlphaFoldDB" id="A0AB33IXR7"/>
<organism evidence="1">
    <name type="scientific">Prevotella sp. GTC17254</name>
    <dbReference type="NCBI Taxonomy" id="3236794"/>
    <lineage>
        <taxon>Bacteria</taxon>
        <taxon>Pseudomonadati</taxon>
        <taxon>Bacteroidota</taxon>
        <taxon>Bacteroidia</taxon>
        <taxon>Bacteroidales</taxon>
        <taxon>Prevotellaceae</taxon>
        <taxon>Prevotella</taxon>
    </lineage>
</organism>
<protein>
    <submittedName>
        <fullName evidence="1">Uncharacterized protein</fullName>
    </submittedName>
</protein>
<sequence>MQEVKCIQINGFVSIATAVPQNSKFAEQNLETKRAGIHRMQRNKKEERAGRSGHFKKCHSSLGYFLHAALRYR</sequence>